<feature type="active site" evidence="3">
    <location>
        <position position="145"/>
    </location>
</feature>
<dbReference type="InterPro" id="IPR013094">
    <property type="entry name" value="AB_hydrolase_3"/>
</dbReference>
<reference evidence="5 6" key="1">
    <citation type="submission" date="2019-11" db="EMBL/GenBank/DDBJ databases">
        <title>Draft genome of Amycolatopsis RM579.</title>
        <authorList>
            <person name="Duangmal K."/>
            <person name="Mingma R."/>
        </authorList>
    </citation>
    <scope>NUCLEOTIDE SEQUENCE [LARGE SCALE GENOMIC DNA]</scope>
    <source>
        <strain evidence="5 6">RM579</strain>
    </source>
</reference>
<dbReference type="Proteomes" id="UP000440096">
    <property type="component" value="Unassembled WGS sequence"/>
</dbReference>
<evidence type="ECO:0000313" key="6">
    <source>
        <dbReference type="Proteomes" id="UP000440096"/>
    </source>
</evidence>
<comment type="caution">
    <text evidence="5">The sequence shown here is derived from an EMBL/GenBank/DDBJ whole genome shotgun (WGS) entry which is preliminary data.</text>
</comment>
<keyword evidence="6" id="KW-1185">Reference proteome</keyword>
<dbReference type="AlphaFoldDB" id="A0A6N7Z722"/>
<organism evidence="5 6">
    <name type="scientific">Amycolatopsis pithecellobii</name>
    <dbReference type="NCBI Taxonomy" id="664692"/>
    <lineage>
        <taxon>Bacteria</taxon>
        <taxon>Bacillati</taxon>
        <taxon>Actinomycetota</taxon>
        <taxon>Actinomycetes</taxon>
        <taxon>Pseudonocardiales</taxon>
        <taxon>Pseudonocardiaceae</taxon>
        <taxon>Amycolatopsis</taxon>
    </lineage>
</organism>
<evidence type="ECO:0000256" key="1">
    <source>
        <dbReference type="ARBA" id="ARBA00010515"/>
    </source>
</evidence>
<gene>
    <name evidence="5" type="ORF">GKO32_16360</name>
</gene>
<comment type="similarity">
    <text evidence="1">Belongs to the 'GDXG' lipolytic enzyme family.</text>
</comment>
<dbReference type="GO" id="GO:0004806">
    <property type="term" value="F:triacylglycerol lipase activity"/>
    <property type="evidence" value="ECO:0007669"/>
    <property type="project" value="TreeGrafter"/>
</dbReference>
<dbReference type="InterPro" id="IPR050300">
    <property type="entry name" value="GDXG_lipolytic_enzyme"/>
</dbReference>
<dbReference type="Gene3D" id="3.40.50.1820">
    <property type="entry name" value="alpha/beta hydrolase"/>
    <property type="match status" value="1"/>
</dbReference>
<proteinExistence type="inferred from homology"/>
<keyword evidence="2 5" id="KW-0378">Hydrolase</keyword>
<evidence type="ECO:0000256" key="2">
    <source>
        <dbReference type="ARBA" id="ARBA00022801"/>
    </source>
</evidence>
<dbReference type="InterPro" id="IPR033140">
    <property type="entry name" value="Lipase_GDXG_put_SER_AS"/>
</dbReference>
<dbReference type="EMBL" id="WMBA01000023">
    <property type="protein sequence ID" value="MTD55536.1"/>
    <property type="molecule type" value="Genomic_DNA"/>
</dbReference>
<dbReference type="OrthoDB" id="128186at2"/>
<dbReference type="PROSITE" id="PS01174">
    <property type="entry name" value="LIPASE_GDXG_SER"/>
    <property type="match status" value="1"/>
</dbReference>
<accession>A0A6N7Z722</accession>
<dbReference type="Pfam" id="PF07859">
    <property type="entry name" value="Abhydrolase_3"/>
    <property type="match status" value="1"/>
</dbReference>
<sequence>MSDRLRNLYESFTRRLAAEPEISIDGMRDLFEQWHLATAEPDGVTYREVTDAPVPATWCTPLGSDTRRAIVYTHGGGFVVGSRHSHRKLAGHLATRCATPVLVIDYRRAPEHPYPAQVDDTVSVAEWLTRAHGFVPAQIAFAGDSAGGNIAVSSALRLSRTGLAPAAVVAMSPWFDLANSGPSLEENARHDAMVNRPTLEAMTGLVLNGQSPETPGANPLGADLTLLPPTFVTASQHETLRDDATRFAARAEAAGRDITLLIEPHAQHVFQMAAGRSPAADRALDQIGQWVQERFLSGARRN</sequence>
<dbReference type="PANTHER" id="PTHR48081">
    <property type="entry name" value="AB HYDROLASE SUPERFAMILY PROTEIN C4A8.06C"/>
    <property type="match status" value="1"/>
</dbReference>
<evidence type="ECO:0000256" key="3">
    <source>
        <dbReference type="PROSITE-ProRule" id="PRU10038"/>
    </source>
</evidence>
<feature type="domain" description="Alpha/beta hydrolase fold-3" evidence="4">
    <location>
        <begin position="70"/>
        <end position="271"/>
    </location>
</feature>
<dbReference type="SUPFAM" id="SSF53474">
    <property type="entry name" value="alpha/beta-Hydrolases"/>
    <property type="match status" value="1"/>
</dbReference>
<dbReference type="PANTHER" id="PTHR48081:SF30">
    <property type="entry name" value="ACETYL-HYDROLASE LIPR-RELATED"/>
    <property type="match status" value="1"/>
</dbReference>
<evidence type="ECO:0000259" key="4">
    <source>
        <dbReference type="Pfam" id="PF07859"/>
    </source>
</evidence>
<dbReference type="InterPro" id="IPR029058">
    <property type="entry name" value="AB_hydrolase_fold"/>
</dbReference>
<evidence type="ECO:0000313" key="5">
    <source>
        <dbReference type="EMBL" id="MTD55536.1"/>
    </source>
</evidence>
<name>A0A6N7Z722_9PSEU</name>
<protein>
    <submittedName>
        <fullName evidence="5">Alpha/beta hydrolase fold domain-containing protein</fullName>
    </submittedName>
</protein>